<evidence type="ECO:0000256" key="4">
    <source>
        <dbReference type="SAM" id="Phobius"/>
    </source>
</evidence>
<dbReference type="PANTHER" id="PTHR47687">
    <property type="entry name" value="G8 DOMAIN-CONTAINING PROTEIN DDB_G0288475-RELATED"/>
    <property type="match status" value="1"/>
</dbReference>
<keyword evidence="4" id="KW-0472">Membrane</keyword>
<dbReference type="InterPro" id="IPR055401">
    <property type="entry name" value="CEMIP_beta-hel_dom"/>
</dbReference>
<reference evidence="6 7" key="1">
    <citation type="submission" date="2017-12" db="EMBL/GenBank/DDBJ databases">
        <title>Sequencing, de novo assembly and annotation of complete genome of a new Thraustochytrid species, strain FCC1311.</title>
        <authorList>
            <person name="Sedici K."/>
            <person name="Godart F."/>
            <person name="Aiese Cigliano R."/>
            <person name="Sanseverino W."/>
            <person name="Barakat M."/>
            <person name="Ortet P."/>
            <person name="Marechal E."/>
            <person name="Cagnac O."/>
            <person name="Amato A."/>
        </authorList>
    </citation>
    <scope>NUCLEOTIDE SEQUENCE [LARGE SCALE GENOMIC DNA]</scope>
</reference>
<feature type="transmembrane region" description="Helical" evidence="4">
    <location>
        <begin position="297"/>
        <end position="315"/>
    </location>
</feature>
<name>A0A2R5GWB9_9STRA</name>
<evidence type="ECO:0000256" key="3">
    <source>
        <dbReference type="SAM" id="MobiDB-lite"/>
    </source>
</evidence>
<evidence type="ECO:0000313" key="7">
    <source>
        <dbReference type="Proteomes" id="UP000241890"/>
    </source>
</evidence>
<dbReference type="SMART" id="SM01225">
    <property type="entry name" value="G8"/>
    <property type="match status" value="1"/>
</dbReference>
<dbReference type="EMBL" id="BEYU01000225">
    <property type="protein sequence ID" value="GBG34875.1"/>
    <property type="molecule type" value="Genomic_DNA"/>
</dbReference>
<comment type="similarity">
    <text evidence="2">Belongs to the comF family.</text>
</comment>
<evidence type="ECO:0000256" key="1">
    <source>
        <dbReference type="ARBA" id="ARBA00023180"/>
    </source>
</evidence>
<proteinExistence type="inferred from homology"/>
<dbReference type="InterPro" id="IPR019316">
    <property type="entry name" value="G8_domain"/>
</dbReference>
<dbReference type="Pfam" id="PF24605">
    <property type="entry name" value="CEMIP_X"/>
    <property type="match status" value="1"/>
</dbReference>
<keyword evidence="4" id="KW-0812">Transmembrane</keyword>
<feature type="region of interest" description="Disordered" evidence="3">
    <location>
        <begin position="1434"/>
        <end position="1503"/>
    </location>
</feature>
<feature type="transmembrane region" description="Helical" evidence="4">
    <location>
        <begin position="27"/>
        <end position="48"/>
    </location>
</feature>
<dbReference type="Proteomes" id="UP000241890">
    <property type="component" value="Unassembled WGS sequence"/>
</dbReference>
<comment type="caution">
    <text evidence="6">The sequence shown here is derived from an EMBL/GenBank/DDBJ whole genome shotgun (WGS) entry which is preliminary data.</text>
</comment>
<dbReference type="InterPro" id="IPR055400">
    <property type="entry name" value="CEMIP_X"/>
</dbReference>
<dbReference type="Pfam" id="PF24606">
    <property type="entry name" value="CEMIP_beta-hel"/>
    <property type="match status" value="1"/>
</dbReference>
<dbReference type="Pfam" id="PF10162">
    <property type="entry name" value="G8"/>
    <property type="match status" value="1"/>
</dbReference>
<evidence type="ECO:0000313" key="6">
    <source>
        <dbReference type="EMBL" id="GBG34875.1"/>
    </source>
</evidence>
<evidence type="ECO:0000259" key="5">
    <source>
        <dbReference type="PROSITE" id="PS51484"/>
    </source>
</evidence>
<dbReference type="OrthoDB" id="2094524at2759"/>
<protein>
    <submittedName>
        <fullName evidence="6">G8 domain-containing protein DDB_G0286897</fullName>
    </submittedName>
</protein>
<keyword evidence="7" id="KW-1185">Reference proteome</keyword>
<dbReference type="PANTHER" id="PTHR47687:SF4">
    <property type="entry name" value="G8 DOMAIN-CONTAINING PROTEIN DDB_G0286311-RELATED"/>
    <property type="match status" value="1"/>
</dbReference>
<dbReference type="PROSITE" id="PS51484">
    <property type="entry name" value="G8"/>
    <property type="match status" value="1"/>
</dbReference>
<dbReference type="InterPro" id="IPR052334">
    <property type="entry name" value="G8_domain-comF-like"/>
</dbReference>
<organism evidence="6 7">
    <name type="scientific">Hondaea fermentalgiana</name>
    <dbReference type="NCBI Taxonomy" id="2315210"/>
    <lineage>
        <taxon>Eukaryota</taxon>
        <taxon>Sar</taxon>
        <taxon>Stramenopiles</taxon>
        <taxon>Bigyra</taxon>
        <taxon>Labyrinthulomycetes</taxon>
        <taxon>Thraustochytrida</taxon>
        <taxon>Thraustochytriidae</taxon>
        <taxon>Hondaea</taxon>
    </lineage>
</organism>
<feature type="transmembrane region" description="Helical" evidence="4">
    <location>
        <begin position="87"/>
        <end position="107"/>
    </location>
</feature>
<evidence type="ECO:0000256" key="2">
    <source>
        <dbReference type="ARBA" id="ARBA00038413"/>
    </source>
</evidence>
<dbReference type="InParanoid" id="A0A2R5GWB9"/>
<accession>A0A2R5GWB9</accession>
<keyword evidence="4" id="KW-1133">Transmembrane helix</keyword>
<feature type="transmembrane region" description="Helical" evidence="4">
    <location>
        <begin position="183"/>
        <end position="204"/>
    </location>
</feature>
<gene>
    <name evidence="6" type="ORF">FCC1311_110982</name>
</gene>
<feature type="compositionally biased region" description="Acidic residues" evidence="3">
    <location>
        <begin position="1446"/>
        <end position="1474"/>
    </location>
</feature>
<feature type="transmembrane region" description="Helical" evidence="4">
    <location>
        <begin position="257"/>
        <end position="285"/>
    </location>
</feature>
<feature type="domain" description="G8" evidence="5">
    <location>
        <begin position="468"/>
        <end position="592"/>
    </location>
</feature>
<keyword evidence="1" id="KW-0325">Glycoprotein</keyword>
<feature type="transmembrane region" description="Helical" evidence="4">
    <location>
        <begin position="327"/>
        <end position="348"/>
    </location>
</feature>
<feature type="transmembrane region" description="Helical" evidence="4">
    <location>
        <begin position="119"/>
        <end position="143"/>
    </location>
</feature>
<sequence>MCMSMRALPNESGSRLQRYMSSAQGKALILLKFAQIVLGLGSIVGIIGSSGSAAEIILNGNFGALLNIFSLGCAVHVNLYVTVIVVTLWPLLFALVLVGAVVLCRLVAPDTTVSRDLSINVFTEIIVLMYPGISGTILSVFVYDSISHYEQDAAGNPDPLPYRILQQDSTIDFDDDLSKAMRVYAGIMVFVYPLGVVALLAAGISFQRTSKGSRTPEQGVRGMLVVAAQVVQHRYKPGRGWYACIELIRRLMLTSGFLLMLLTSFRLASNYLIASSQFFLCVLLYAKPYAREDDELFEIVSQTLLVVLALGVNSLTRVSIASETASVVVWICSIELVAFVGLALWGGYRGAFVSMTGTGHSSSFAEVAKGSSQNPETEKLPSWDLELSEDELDLELSESDYIPDVQGQACSVTSTTTPPVYPTDGAFTTSGLVSMATATEVVTLQYTPNTPPDGFDDQSGLLAWEDAATWTSGVVPGDGEDVVLPEDTRVLLGGCSVSADTVYGKITIPASSELIFADEDIFFNTTGMQVEGKLTLGSESCRLHSDIVITLHGDRPDSLPAPAWYKGIAAVGTGTLDIHGSIFHPTWTRLAATAAAGDTQIYLQHRVNWRAGQRLVLTGTEIKDSRDWHRNEVREIANVHVKGEFSRITLTEALAYTHYGGPEYQGEVGLLSRNIVIQGDETSEPTDTEDDICESSGYGTYPCEHKWLTGYGGHTIAMGPNATTRFEGGVELYRMGQTNVLARYPWHVHVIGEGGFRSYLKHSSMHHTFYRCATIHGTHNTLVQDNVAYDAIGHCFYSGEDGVEENNTVAFNLGSHVHFMEYPRTAYAQKMSAISSYENLTQPADTTASPFYITNAYNSYIGNAASGGYAGFAVVRLPKPIMVFRDAQTRSGRDVPHSLPFLAFEGNSCHSVGSSWWVFQSCIYVGGQLWHPSADSSALSYNPGRIVSGRDTKCTTADGSLVKCPLVMNNTKIFLSNIGINNWGARGSIDAFEAHDTMRAAAIIGSHYVHNMLTECRTSSGFVPEKPSSHYYEKLWHLGKHVGFEWYDTLQAHLIDGITFRNCGNAKKNYPVWRFLTHSDRYVPGLMQSSRRVKYENVDREALVMPSSQSLLSVSGALANWMDDDGTAFGGVEDGSSGPKLIGAARDGVEWWRLDDNCTQEGMWYNCDRLAPASGQRRGVGSFTAVVDPDVQAQFAANNICMNVGSTPCPRIGSAMHLGQAGDPAEVGLPIRGNAVVTGPTNGLGWLLLFDAGSPVSAKFSKPQIDEDDTVIIVMPYPAGTTFRVTYEAVSWCKPKYNTCEHVFTKATSLREMLDGVGDQYYFSASRGLFFVRFTPQKRDALDFSQAPGYGNLGLSYFEHDNMTRIPGTVSGGGIVIEASGCTLNATNENFCEKSEYDDTDICSEFGYPAGSTQIAYDTCGTNDIGSDADTDADANDIGAHADTNADADDIGSDADTNADADDIGSDADTDADANDVGAHPDTDADTNDIGSNADTDADANDIGANERGLRSMHSVDHGGQIHWTDE</sequence>